<dbReference type="AlphaFoldDB" id="A0AAW6BPZ3"/>
<evidence type="ECO:0000313" key="2">
    <source>
        <dbReference type="Proteomes" id="UP001212996"/>
    </source>
</evidence>
<dbReference type="Proteomes" id="UP001212996">
    <property type="component" value="Unassembled WGS sequence"/>
</dbReference>
<proteinExistence type="predicted"/>
<reference evidence="1" key="1">
    <citation type="submission" date="2023-01" db="EMBL/GenBank/DDBJ databases">
        <title>Genome sequencing of Photorhabdus bodei 09-20.</title>
        <authorList>
            <person name="Kalindamar S."/>
            <person name="Kumru S."/>
        </authorList>
    </citation>
    <scope>NUCLEOTIDE SEQUENCE</scope>
    <source>
        <strain evidence="1">09-20</strain>
    </source>
</reference>
<sequence>MSQIIQSVKVVLSLAKSSDQGFAALRSWTLVRSFYQCACYRPSMAVQAGEVNTSPEMNAGLQTLFESPPPKR</sequence>
<organism evidence="1 2">
    <name type="scientific">Photorhabdus bodei</name>
    <dbReference type="NCBI Taxonomy" id="2029681"/>
    <lineage>
        <taxon>Bacteria</taxon>
        <taxon>Pseudomonadati</taxon>
        <taxon>Pseudomonadota</taxon>
        <taxon>Gammaproteobacteria</taxon>
        <taxon>Enterobacterales</taxon>
        <taxon>Morganellaceae</taxon>
        <taxon>Photorhabdus</taxon>
    </lineage>
</organism>
<name>A0AAW6BPZ3_9GAMM</name>
<evidence type="ECO:0000313" key="1">
    <source>
        <dbReference type="EMBL" id="MDB6374089.1"/>
    </source>
</evidence>
<dbReference type="RefSeq" id="WP_146748122.1">
    <property type="nucleotide sequence ID" value="NZ_CAWQKC010000017.1"/>
</dbReference>
<gene>
    <name evidence="1" type="ORF">PH362_19730</name>
</gene>
<comment type="caution">
    <text evidence="1">The sequence shown here is derived from an EMBL/GenBank/DDBJ whole genome shotgun (WGS) entry which is preliminary data.</text>
</comment>
<accession>A0AAW6BPZ3</accession>
<dbReference type="EMBL" id="JAQMFO010000036">
    <property type="protein sequence ID" value="MDB6374089.1"/>
    <property type="molecule type" value="Genomic_DNA"/>
</dbReference>
<protein>
    <submittedName>
        <fullName evidence="1">Uncharacterized protein</fullName>
    </submittedName>
</protein>